<gene>
    <name evidence="3" type="ORF">SADUNF_Sadunf05G0138700</name>
</gene>
<reference evidence="3 4" key="1">
    <citation type="submission" date="2020-10" db="EMBL/GenBank/DDBJ databases">
        <title>Plant Genome Project.</title>
        <authorList>
            <person name="Zhang R.-G."/>
        </authorList>
    </citation>
    <scope>NUCLEOTIDE SEQUENCE [LARGE SCALE GENOMIC DNA]</scope>
    <source>
        <strain evidence="3">FAFU-HL-1</strain>
        <tissue evidence="3">Leaf</tissue>
    </source>
</reference>
<feature type="transmembrane region" description="Helical" evidence="2">
    <location>
        <begin position="26"/>
        <end position="45"/>
    </location>
</feature>
<protein>
    <submittedName>
        <fullName evidence="3">Uncharacterized protein</fullName>
    </submittedName>
</protein>
<evidence type="ECO:0000313" key="3">
    <source>
        <dbReference type="EMBL" id="KAF9682727.1"/>
    </source>
</evidence>
<dbReference type="EMBL" id="JADGMS010000005">
    <property type="protein sequence ID" value="KAF9682727.1"/>
    <property type="molecule type" value="Genomic_DNA"/>
</dbReference>
<organism evidence="3 4">
    <name type="scientific">Salix dunnii</name>
    <dbReference type="NCBI Taxonomy" id="1413687"/>
    <lineage>
        <taxon>Eukaryota</taxon>
        <taxon>Viridiplantae</taxon>
        <taxon>Streptophyta</taxon>
        <taxon>Embryophyta</taxon>
        <taxon>Tracheophyta</taxon>
        <taxon>Spermatophyta</taxon>
        <taxon>Magnoliopsida</taxon>
        <taxon>eudicotyledons</taxon>
        <taxon>Gunneridae</taxon>
        <taxon>Pentapetalae</taxon>
        <taxon>rosids</taxon>
        <taxon>fabids</taxon>
        <taxon>Malpighiales</taxon>
        <taxon>Salicaceae</taxon>
        <taxon>Saliceae</taxon>
        <taxon>Salix</taxon>
    </lineage>
</organism>
<keyword evidence="2" id="KW-0472">Membrane</keyword>
<keyword evidence="4" id="KW-1185">Reference proteome</keyword>
<evidence type="ECO:0000313" key="4">
    <source>
        <dbReference type="Proteomes" id="UP000657918"/>
    </source>
</evidence>
<accession>A0A835K1Y6</accession>
<evidence type="ECO:0000256" key="2">
    <source>
        <dbReference type="SAM" id="Phobius"/>
    </source>
</evidence>
<sequence length="284" mass="32523">MERFCNTIYQERWNFSSCLFSLNKKIILVLVILCINNVSIAVANATDHAARCASDVVLTETRWMKPSPLPDTWKLKGIFATGVILGTYLDLMTVVFFWVVHSSDDLSRIRRTPGYLHFDRLCPATTDCDNHRCVCQLGICENPWNWMGMSSIIFYIPLDFLKFIIRYALSGKAWDNLLQNMTAFTSKRIKENERGCRHELLINASCMDCILLKTRNSSMIRATTESYLMLLNRPGGALRSLAAHGLLRELHTLYGHVESVVIREKTYHSTDKVYSSNYSNMNPC</sequence>
<keyword evidence="2" id="KW-1133">Transmembrane helix</keyword>
<dbReference type="PANTHER" id="PTHR42861">
    <property type="entry name" value="CALCIUM-TRANSPORTING ATPASE"/>
    <property type="match status" value="1"/>
</dbReference>
<proteinExistence type="predicted"/>
<dbReference type="OrthoDB" id="2929958at2759"/>
<comment type="caution">
    <text evidence="3">The sequence shown here is derived from an EMBL/GenBank/DDBJ whole genome shotgun (WGS) entry which is preliminary data.</text>
</comment>
<name>A0A835K1Y6_9ROSI</name>
<feature type="transmembrane region" description="Helical" evidence="2">
    <location>
        <begin position="78"/>
        <end position="100"/>
    </location>
</feature>
<keyword evidence="2" id="KW-0812">Transmembrane</keyword>
<keyword evidence="1" id="KW-0460">Magnesium</keyword>
<dbReference type="Proteomes" id="UP000657918">
    <property type="component" value="Unassembled WGS sequence"/>
</dbReference>
<dbReference type="Gene3D" id="1.20.1110.10">
    <property type="entry name" value="Calcium-transporting ATPase, transmembrane domain"/>
    <property type="match status" value="1"/>
</dbReference>
<dbReference type="AlphaFoldDB" id="A0A835K1Y6"/>
<evidence type="ECO:0000256" key="1">
    <source>
        <dbReference type="ARBA" id="ARBA00022842"/>
    </source>
</evidence>